<evidence type="ECO:0000313" key="2">
    <source>
        <dbReference type="EMBL" id="MPC35816.1"/>
    </source>
</evidence>
<comment type="caution">
    <text evidence="2">The sequence shown here is derived from an EMBL/GenBank/DDBJ whole genome shotgun (WGS) entry which is preliminary data.</text>
</comment>
<gene>
    <name evidence="2" type="ORF">E2C01_029252</name>
</gene>
<proteinExistence type="predicted"/>
<sequence>MSTLKMKPRQAAKTMTDEKRHALTQHQNQPLFQEPENVGINGGQDPQKPEGRSKSEEDVTEGINVKQPRIGMVARGMEGPVISLYPPSHLARKCTKMQVMMCAGRERVGRSQVSG</sequence>
<name>A0A5B7ERG6_PORTR</name>
<organism evidence="2 3">
    <name type="scientific">Portunus trituberculatus</name>
    <name type="common">Swimming crab</name>
    <name type="synonym">Neptunus trituberculatus</name>
    <dbReference type="NCBI Taxonomy" id="210409"/>
    <lineage>
        <taxon>Eukaryota</taxon>
        <taxon>Metazoa</taxon>
        <taxon>Ecdysozoa</taxon>
        <taxon>Arthropoda</taxon>
        <taxon>Crustacea</taxon>
        <taxon>Multicrustacea</taxon>
        <taxon>Malacostraca</taxon>
        <taxon>Eumalacostraca</taxon>
        <taxon>Eucarida</taxon>
        <taxon>Decapoda</taxon>
        <taxon>Pleocyemata</taxon>
        <taxon>Brachyura</taxon>
        <taxon>Eubrachyura</taxon>
        <taxon>Portunoidea</taxon>
        <taxon>Portunidae</taxon>
        <taxon>Portuninae</taxon>
        <taxon>Portunus</taxon>
    </lineage>
</organism>
<evidence type="ECO:0000256" key="1">
    <source>
        <dbReference type="SAM" id="MobiDB-lite"/>
    </source>
</evidence>
<dbReference type="Proteomes" id="UP000324222">
    <property type="component" value="Unassembled WGS sequence"/>
</dbReference>
<feature type="compositionally biased region" description="Basic residues" evidence="1">
    <location>
        <begin position="1"/>
        <end position="10"/>
    </location>
</feature>
<dbReference type="AlphaFoldDB" id="A0A5B7ERG6"/>
<dbReference type="EMBL" id="VSRR010003352">
    <property type="protein sequence ID" value="MPC35816.1"/>
    <property type="molecule type" value="Genomic_DNA"/>
</dbReference>
<protein>
    <submittedName>
        <fullName evidence="2">Uncharacterized protein</fullName>
    </submittedName>
</protein>
<reference evidence="2 3" key="1">
    <citation type="submission" date="2019-05" db="EMBL/GenBank/DDBJ databases">
        <title>Another draft genome of Portunus trituberculatus and its Hox gene families provides insights of decapod evolution.</title>
        <authorList>
            <person name="Jeong J.-H."/>
            <person name="Song I."/>
            <person name="Kim S."/>
            <person name="Choi T."/>
            <person name="Kim D."/>
            <person name="Ryu S."/>
            <person name="Kim W."/>
        </authorList>
    </citation>
    <scope>NUCLEOTIDE SEQUENCE [LARGE SCALE GENOMIC DNA]</scope>
    <source>
        <tissue evidence="2">Muscle</tissue>
    </source>
</reference>
<feature type="compositionally biased region" description="Basic and acidic residues" evidence="1">
    <location>
        <begin position="47"/>
        <end position="57"/>
    </location>
</feature>
<feature type="region of interest" description="Disordered" evidence="1">
    <location>
        <begin position="1"/>
        <end position="71"/>
    </location>
</feature>
<evidence type="ECO:0000313" key="3">
    <source>
        <dbReference type="Proteomes" id="UP000324222"/>
    </source>
</evidence>
<accession>A0A5B7ERG6</accession>
<keyword evidence="3" id="KW-1185">Reference proteome</keyword>